<evidence type="ECO:0000256" key="4">
    <source>
        <dbReference type="ARBA" id="ARBA00022603"/>
    </source>
</evidence>
<comment type="caution">
    <text evidence="10">The sequence shown here is derived from an EMBL/GenBank/DDBJ whole genome shotgun (WGS) entry which is preliminary data.</text>
</comment>
<dbReference type="Gene3D" id="2.170.270.10">
    <property type="entry name" value="SET domain"/>
    <property type="match status" value="1"/>
</dbReference>
<evidence type="ECO:0000256" key="2">
    <source>
        <dbReference type="ARBA" id="ARBA00004496"/>
    </source>
</evidence>
<gene>
    <name evidence="10" type="ORF">DCHRY22_LOCUS316</name>
</gene>
<dbReference type="GO" id="GO:0005634">
    <property type="term" value="C:nucleus"/>
    <property type="evidence" value="ECO:0007669"/>
    <property type="project" value="UniProtKB-SubCell"/>
</dbReference>
<accession>A0A8J2Q563</accession>
<dbReference type="PROSITE" id="PS50280">
    <property type="entry name" value="SET"/>
    <property type="match status" value="1"/>
</dbReference>
<dbReference type="InterPro" id="IPR011990">
    <property type="entry name" value="TPR-like_helical_dom_sf"/>
</dbReference>
<dbReference type="EMBL" id="CAKASE010000043">
    <property type="protein sequence ID" value="CAG9558093.1"/>
    <property type="molecule type" value="Genomic_DNA"/>
</dbReference>
<evidence type="ECO:0000256" key="8">
    <source>
        <dbReference type="ARBA" id="ARBA00048985"/>
    </source>
</evidence>
<keyword evidence="5" id="KW-0808">Transferase</keyword>
<dbReference type="SUPFAM" id="SSF144232">
    <property type="entry name" value="HIT/MYND zinc finger-like"/>
    <property type="match status" value="1"/>
</dbReference>
<keyword evidence="3" id="KW-0963">Cytoplasm</keyword>
<dbReference type="SUPFAM" id="SSF82199">
    <property type="entry name" value="SET domain"/>
    <property type="match status" value="1"/>
</dbReference>
<dbReference type="InterPro" id="IPR044421">
    <property type="entry name" value="SMYD4_SET"/>
</dbReference>
<keyword evidence="11" id="KW-1185">Reference proteome</keyword>
<dbReference type="OrthoDB" id="62495at2759"/>
<dbReference type="AlphaFoldDB" id="A0A8J2Q563"/>
<dbReference type="GO" id="GO:0008757">
    <property type="term" value="F:S-adenosylmethionine-dependent methyltransferase activity"/>
    <property type="evidence" value="ECO:0007669"/>
    <property type="project" value="UniProtKB-ARBA"/>
</dbReference>
<sequence length="816" mass="93161">MNSVNLPEDCAKQWEILLLLLSSEEKKIDRTHETEIDTMNYFYNNKGVRKILLYWLQQMKDTYARKTCESDTALKCDEVSLFWRQKGNEKFRANLVEESYKCYTNSVLYAKPKSLMYTLALANRSAALLRLKRFQACLFLYSTIILECLSDVSLAIDSGYPVEQRHKLLLRRADCYIELQSKEARTALNSAIQYAKTLNMTAANTLEFERHIKILEKKLECVKGDVIKDEAVQLPDCYLGANPDFVSASKSIELSCSVCSRSVYCGCECASRAVSFHRWECVGAQSSLFPTIGIAHLALRVLLISTNNGFPQSPVSLPQACTAGELFRSYGLVDNIQIYKTGTDPFYRMFNLVTNFNKMDNSDYIQYALLDDQLDDQLVDQLDDQLVDQLDDQLVDQLVNQLVDQLDDQLVDQLDDQLDDQLVDQLEDQLDDQLDDQLVDQLTATMLTLYLENFTTFFDYLPNKLPCILSESQLKLFAAAVILRSMGQLVCNGHATLSLAVVEEDDGRNGKTITEKEVRRATAIYPSAAMMNHSCDPNIINTFYKSRLIVRCQRELPAGGEVFNCYGPHRARAPAAARKTALKAQYMFTCHCTACNDTDRRDFVSLFSAYLCQSCKGPVWARGARPLCTQCRSALHLERAHTLLDRADDLATQAEQVASLEERCEKMAASYRLKQQVWHRHHASLRMAADRLARLYADIGDFTKSMELIKQNIQSLEYRFGSFSVEVAHELRKLSDVMLERILNSPQHLEHREWCLEAHKVVKKAIQLMELNYGSWEPLVYRLKQHESYLAATLAESRTPEAVDCVHHNLHYNLKI</sequence>
<dbReference type="GO" id="GO:0042826">
    <property type="term" value="F:histone deacetylase binding"/>
    <property type="evidence" value="ECO:0007669"/>
    <property type="project" value="TreeGrafter"/>
</dbReference>
<dbReference type="InterPro" id="IPR046341">
    <property type="entry name" value="SET_dom_sf"/>
</dbReference>
<evidence type="ECO:0000313" key="10">
    <source>
        <dbReference type="EMBL" id="CAG9558093.1"/>
    </source>
</evidence>
<dbReference type="Gene3D" id="1.25.40.10">
    <property type="entry name" value="Tetratricopeptide repeat domain"/>
    <property type="match status" value="2"/>
</dbReference>
<evidence type="ECO:0000256" key="6">
    <source>
        <dbReference type="ARBA" id="ARBA00022691"/>
    </source>
</evidence>
<dbReference type="GO" id="GO:0005737">
    <property type="term" value="C:cytoplasm"/>
    <property type="evidence" value="ECO:0007669"/>
    <property type="project" value="UniProtKB-SubCell"/>
</dbReference>
<dbReference type="GO" id="GO:0008276">
    <property type="term" value="F:protein methyltransferase activity"/>
    <property type="evidence" value="ECO:0007669"/>
    <property type="project" value="UniProtKB-ARBA"/>
</dbReference>
<dbReference type="SUPFAM" id="SSF48452">
    <property type="entry name" value="TPR-like"/>
    <property type="match status" value="1"/>
</dbReference>
<evidence type="ECO:0000256" key="5">
    <source>
        <dbReference type="ARBA" id="ARBA00022679"/>
    </source>
</evidence>
<dbReference type="Proteomes" id="UP000789524">
    <property type="component" value="Unassembled WGS sequence"/>
</dbReference>
<evidence type="ECO:0000256" key="1">
    <source>
        <dbReference type="ARBA" id="ARBA00004123"/>
    </source>
</evidence>
<evidence type="ECO:0000256" key="7">
    <source>
        <dbReference type="ARBA" id="ARBA00023242"/>
    </source>
</evidence>
<proteinExistence type="predicted"/>
<evidence type="ECO:0000256" key="3">
    <source>
        <dbReference type="ARBA" id="ARBA00022490"/>
    </source>
</evidence>
<dbReference type="InterPro" id="IPR052097">
    <property type="entry name" value="SET-MYND_domain_protein"/>
</dbReference>
<dbReference type="Pfam" id="PF00856">
    <property type="entry name" value="SET"/>
    <property type="match status" value="1"/>
</dbReference>
<dbReference type="GO" id="GO:0032259">
    <property type="term" value="P:methylation"/>
    <property type="evidence" value="ECO:0007669"/>
    <property type="project" value="UniProtKB-KW"/>
</dbReference>
<keyword evidence="7" id="KW-0539">Nucleus</keyword>
<evidence type="ECO:0000259" key="9">
    <source>
        <dbReference type="PROSITE" id="PS50280"/>
    </source>
</evidence>
<dbReference type="InterPro" id="IPR001214">
    <property type="entry name" value="SET_dom"/>
</dbReference>
<name>A0A8J2Q563_9NEOP</name>
<organism evidence="10 11">
    <name type="scientific">Danaus chrysippus</name>
    <name type="common">African queen</name>
    <dbReference type="NCBI Taxonomy" id="151541"/>
    <lineage>
        <taxon>Eukaryota</taxon>
        <taxon>Metazoa</taxon>
        <taxon>Ecdysozoa</taxon>
        <taxon>Arthropoda</taxon>
        <taxon>Hexapoda</taxon>
        <taxon>Insecta</taxon>
        <taxon>Pterygota</taxon>
        <taxon>Neoptera</taxon>
        <taxon>Endopterygota</taxon>
        <taxon>Lepidoptera</taxon>
        <taxon>Glossata</taxon>
        <taxon>Ditrysia</taxon>
        <taxon>Papilionoidea</taxon>
        <taxon>Nymphalidae</taxon>
        <taxon>Danainae</taxon>
        <taxon>Danaini</taxon>
        <taxon>Danaina</taxon>
        <taxon>Danaus</taxon>
        <taxon>Anosia</taxon>
    </lineage>
</organism>
<dbReference type="GO" id="GO:0008170">
    <property type="term" value="F:N-methyltransferase activity"/>
    <property type="evidence" value="ECO:0007669"/>
    <property type="project" value="UniProtKB-ARBA"/>
</dbReference>
<keyword evidence="4" id="KW-0489">Methyltransferase</keyword>
<dbReference type="PANTHER" id="PTHR46165:SF2">
    <property type="entry name" value="SET AND MYND DOMAIN-CONTAINING PROTEIN 4"/>
    <property type="match status" value="1"/>
</dbReference>
<evidence type="ECO:0000313" key="11">
    <source>
        <dbReference type="Proteomes" id="UP000789524"/>
    </source>
</evidence>
<reference evidence="10" key="1">
    <citation type="submission" date="2021-09" db="EMBL/GenBank/DDBJ databases">
        <authorList>
            <person name="Martin H S."/>
        </authorList>
    </citation>
    <scope>NUCLEOTIDE SEQUENCE</scope>
</reference>
<dbReference type="PANTHER" id="PTHR46165">
    <property type="entry name" value="SET AND MYND DOMAIN-CONTAINING PROTEIN 4"/>
    <property type="match status" value="1"/>
</dbReference>
<dbReference type="CDD" id="cd10536">
    <property type="entry name" value="SET_SMYD4"/>
    <property type="match status" value="1"/>
</dbReference>
<comment type="subcellular location">
    <subcellularLocation>
        <location evidence="2">Cytoplasm</location>
    </subcellularLocation>
    <subcellularLocation>
        <location evidence="1">Nucleus</location>
    </subcellularLocation>
</comment>
<feature type="domain" description="SET" evidence="9">
    <location>
        <begin position="452"/>
        <end position="567"/>
    </location>
</feature>
<protein>
    <submittedName>
        <fullName evidence="10">(African queen) hypothetical protein</fullName>
    </submittedName>
</protein>
<keyword evidence="6" id="KW-0949">S-adenosyl-L-methionine</keyword>
<comment type="catalytic activity">
    <reaction evidence="8">
        <text>L-lysyl-[protein] + S-adenosyl-L-methionine = N(6)-methyl-L-lysyl-[protein] + S-adenosyl-L-homocysteine + H(+)</text>
        <dbReference type="Rhea" id="RHEA:51736"/>
        <dbReference type="Rhea" id="RHEA-COMP:9752"/>
        <dbReference type="Rhea" id="RHEA-COMP:13053"/>
        <dbReference type="ChEBI" id="CHEBI:15378"/>
        <dbReference type="ChEBI" id="CHEBI:29969"/>
        <dbReference type="ChEBI" id="CHEBI:57856"/>
        <dbReference type="ChEBI" id="CHEBI:59789"/>
        <dbReference type="ChEBI" id="CHEBI:61929"/>
    </reaction>
</comment>